<dbReference type="InterPro" id="IPR010285">
    <property type="entry name" value="DNA_helicase_pif1-like_DEAD"/>
</dbReference>
<keyword evidence="1" id="KW-0347">Helicase</keyword>
<keyword evidence="1" id="KW-0227">DNA damage</keyword>
<evidence type="ECO:0000313" key="5">
    <source>
        <dbReference type="Proteomes" id="UP000663879"/>
    </source>
</evidence>
<comment type="catalytic activity">
    <reaction evidence="1">
        <text>ATP + H2O = ADP + phosphate + H(+)</text>
        <dbReference type="Rhea" id="RHEA:13065"/>
        <dbReference type="ChEBI" id="CHEBI:15377"/>
        <dbReference type="ChEBI" id="CHEBI:15378"/>
        <dbReference type="ChEBI" id="CHEBI:30616"/>
        <dbReference type="ChEBI" id="CHEBI:43474"/>
        <dbReference type="ChEBI" id="CHEBI:456216"/>
        <dbReference type="EC" id="5.6.2.3"/>
    </reaction>
</comment>
<dbReference type="OrthoDB" id="1728974at2759"/>
<keyword evidence="1" id="KW-0067">ATP-binding</keyword>
<feature type="non-terminal residue" evidence="4">
    <location>
        <position position="1"/>
    </location>
</feature>
<keyword evidence="1" id="KW-0378">Hydrolase</keyword>
<proteinExistence type="inferred from homology"/>
<gene>
    <name evidence="4" type="ORF">OXX778_LOCUS17053</name>
</gene>
<evidence type="ECO:0000256" key="1">
    <source>
        <dbReference type="RuleBase" id="RU363044"/>
    </source>
</evidence>
<keyword evidence="1" id="KW-0234">DNA repair</keyword>
<evidence type="ECO:0000313" key="4">
    <source>
        <dbReference type="EMBL" id="CAF1014352.1"/>
    </source>
</evidence>
<dbReference type="Proteomes" id="UP000663879">
    <property type="component" value="Unassembled WGS sequence"/>
</dbReference>
<organism evidence="4 5">
    <name type="scientific">Brachionus calyciflorus</name>
    <dbReference type="NCBI Taxonomy" id="104777"/>
    <lineage>
        <taxon>Eukaryota</taxon>
        <taxon>Metazoa</taxon>
        <taxon>Spiralia</taxon>
        <taxon>Gnathifera</taxon>
        <taxon>Rotifera</taxon>
        <taxon>Eurotatoria</taxon>
        <taxon>Monogononta</taxon>
        <taxon>Pseudotrocha</taxon>
        <taxon>Ploima</taxon>
        <taxon>Brachionidae</taxon>
        <taxon>Brachionus</taxon>
    </lineage>
</organism>
<dbReference type="GO" id="GO:0006310">
    <property type="term" value="P:DNA recombination"/>
    <property type="evidence" value="ECO:0007669"/>
    <property type="project" value="UniProtKB-KW"/>
</dbReference>
<dbReference type="Pfam" id="PF14214">
    <property type="entry name" value="Helitron_like_N"/>
    <property type="match status" value="1"/>
</dbReference>
<dbReference type="EMBL" id="CAJNOC010004237">
    <property type="protein sequence ID" value="CAF1014352.1"/>
    <property type="molecule type" value="Genomic_DNA"/>
</dbReference>
<dbReference type="GO" id="GO:0006281">
    <property type="term" value="P:DNA repair"/>
    <property type="evidence" value="ECO:0007669"/>
    <property type="project" value="UniProtKB-KW"/>
</dbReference>
<dbReference type="PANTHER" id="PTHR10492">
    <property type="match status" value="1"/>
</dbReference>
<dbReference type="GO" id="GO:0043139">
    <property type="term" value="F:5'-3' DNA helicase activity"/>
    <property type="evidence" value="ECO:0007669"/>
    <property type="project" value="UniProtKB-EC"/>
</dbReference>
<comment type="similarity">
    <text evidence="1">Belongs to the helicase family.</text>
</comment>
<accession>A0A814HUL9</accession>
<reference evidence="4" key="1">
    <citation type="submission" date="2021-02" db="EMBL/GenBank/DDBJ databases">
        <authorList>
            <person name="Nowell W R."/>
        </authorList>
    </citation>
    <scope>NUCLEOTIDE SEQUENCE</scope>
    <source>
        <strain evidence="4">Ploen Becks lab</strain>
    </source>
</reference>
<feature type="domain" description="Helitron helicase-like" evidence="3">
    <location>
        <begin position="1"/>
        <end position="52"/>
    </location>
</feature>
<dbReference type="PANTHER" id="PTHR10492:SF57">
    <property type="entry name" value="ATP-DEPENDENT DNA HELICASE"/>
    <property type="match status" value="1"/>
</dbReference>
<protein>
    <recommendedName>
        <fullName evidence="1">ATP-dependent DNA helicase</fullName>
        <ecNumber evidence="1">5.6.2.3</ecNumber>
    </recommendedName>
</protein>
<keyword evidence="1" id="KW-0547">Nucleotide-binding</keyword>
<dbReference type="Pfam" id="PF05970">
    <property type="entry name" value="PIF1"/>
    <property type="match status" value="1"/>
</dbReference>
<comment type="cofactor">
    <cofactor evidence="1">
        <name>Mg(2+)</name>
        <dbReference type="ChEBI" id="CHEBI:18420"/>
    </cofactor>
</comment>
<keyword evidence="5" id="KW-1185">Reference proteome</keyword>
<dbReference type="GO" id="GO:0016787">
    <property type="term" value="F:hydrolase activity"/>
    <property type="evidence" value="ECO:0007669"/>
    <property type="project" value="UniProtKB-KW"/>
</dbReference>
<dbReference type="AlphaFoldDB" id="A0A814HUL9"/>
<dbReference type="GO" id="GO:0000723">
    <property type="term" value="P:telomere maintenance"/>
    <property type="evidence" value="ECO:0007669"/>
    <property type="project" value="InterPro"/>
</dbReference>
<evidence type="ECO:0000259" key="2">
    <source>
        <dbReference type="Pfam" id="PF05970"/>
    </source>
</evidence>
<sequence length="388" mass="44379">MHQLYQDAMSVIRPLEKSDLFVTMNCNPKWEEITKELKSFREPNDGPDLIAKERLASCTHSSNLDKPKDLSQINGIVSAEIPEQVSFPQTHKTVKACMMHGKCGSFKPNAVCMVDGKCSKNFPKQFAVETIMTSDTYPVYKRSPANENNQVLKVTLSLENPNELNNSEKQNQIKEVNEITRFQSAKLRLSIYLDSQQMCYFDQNNDISEVLSKNEETQLTAFFKLNSNNFKANDLFYYEIPKHFSLDNKSRSWKPPVVRKANCAEIAAASINRSYLWYSVQSLNLTINMRVKNGDDKDSKEAEEFSKFFLRIGEGKEKRFSDQSGLNDLIKLPSKIIKNFGSIDIIKQVYGDLYSDTNEEFLMSRAILCRKNSNVDLINNLATDLFEG</sequence>
<dbReference type="GO" id="GO:0005524">
    <property type="term" value="F:ATP binding"/>
    <property type="evidence" value="ECO:0007669"/>
    <property type="project" value="UniProtKB-KW"/>
</dbReference>
<dbReference type="InterPro" id="IPR025476">
    <property type="entry name" value="Helitron_helicase-like"/>
</dbReference>
<feature type="domain" description="DNA helicase Pif1-like DEAD-box helicase" evidence="2">
    <location>
        <begin position="255"/>
        <end position="319"/>
    </location>
</feature>
<keyword evidence="1" id="KW-0233">DNA recombination</keyword>
<dbReference type="EC" id="5.6.2.3" evidence="1"/>
<comment type="caution">
    <text evidence="4">The sequence shown here is derived from an EMBL/GenBank/DDBJ whole genome shotgun (WGS) entry which is preliminary data.</text>
</comment>
<evidence type="ECO:0000259" key="3">
    <source>
        <dbReference type="Pfam" id="PF14214"/>
    </source>
</evidence>
<name>A0A814HUL9_9BILA</name>